<dbReference type="InterPro" id="IPR036188">
    <property type="entry name" value="FAD/NAD-bd_sf"/>
</dbReference>
<dbReference type="InterPro" id="IPR027477">
    <property type="entry name" value="Succ_DH/fumarate_Rdtase_cat_sf"/>
</dbReference>
<evidence type="ECO:0000259" key="4">
    <source>
        <dbReference type="Pfam" id="PF00890"/>
    </source>
</evidence>
<feature type="non-terminal residue" evidence="5">
    <location>
        <position position="336"/>
    </location>
</feature>
<dbReference type="Gene3D" id="3.50.50.60">
    <property type="entry name" value="FAD/NAD(P)-binding domain"/>
    <property type="match status" value="1"/>
</dbReference>
<protein>
    <submittedName>
        <fullName evidence="5">FAD binding domain protein</fullName>
    </submittedName>
</protein>
<evidence type="ECO:0000256" key="3">
    <source>
        <dbReference type="ARBA" id="ARBA00023002"/>
    </source>
</evidence>
<sequence>MTSSHERILDPLHGRVAETDTDVLVLGGGIAGYRAAAAARAAGARVTLAYRGRGASPYVIGFNAPLGHAGEDDPQTYFDDMVRGGYGLNDRRLVTRLAHEANTAYAELDALGVPFARAADGRRVLQRHLSGNTHARSVYVPQGTGRAVLDALIRQARDLGIVERGGEKIIGLAHDGAGVAGALLWKPHTTELALVRARAVIVAMGGLGQLYGGSTYPVDVAADAFAMAHEAGARLIDMEFVQFEPVVTVWPQACAGMEMPTAMLGDGAQLRNAAGERFMLRYNPPHAERQIEKARMALCIQQEIDAGRGLPEGGVWFDATLLPPDKLESYVSHCAR</sequence>
<dbReference type="Gene3D" id="3.90.700.10">
    <property type="entry name" value="Succinate dehydrogenase/fumarate reductase flavoprotein, catalytic domain"/>
    <property type="match status" value="1"/>
</dbReference>
<organism evidence="5 6">
    <name type="scientific">Bordetella bronchiseptica 00-P-2796</name>
    <dbReference type="NCBI Taxonomy" id="1331199"/>
    <lineage>
        <taxon>Bacteria</taxon>
        <taxon>Pseudomonadati</taxon>
        <taxon>Pseudomonadota</taxon>
        <taxon>Betaproteobacteria</taxon>
        <taxon>Burkholderiales</taxon>
        <taxon>Alcaligenaceae</taxon>
        <taxon>Bordetella</taxon>
    </lineage>
</organism>
<dbReference type="PANTHER" id="PTHR11632">
    <property type="entry name" value="SUCCINATE DEHYDROGENASE 2 FLAVOPROTEIN SUBUNIT"/>
    <property type="match status" value="1"/>
</dbReference>
<dbReference type="PANTHER" id="PTHR11632:SF51">
    <property type="entry name" value="SUCCINATE DEHYDROGENASE [UBIQUINONE] FLAVOPROTEIN SUBUNIT, MITOCHONDRIAL"/>
    <property type="match status" value="1"/>
</dbReference>
<keyword evidence="2" id="KW-0285">Flavoprotein</keyword>
<keyword evidence="6" id="KW-1185">Reference proteome</keyword>
<dbReference type="InterPro" id="IPR030664">
    <property type="entry name" value="SdhA/FrdA/AprA"/>
</dbReference>
<reference evidence="5 6" key="1">
    <citation type="submission" date="2014-03" db="EMBL/GenBank/DDBJ databases">
        <title>Genome sequence of Bordetella bronchiseptica.</title>
        <authorList>
            <person name="Harvill E."/>
            <person name="Goodfield L.L."/>
            <person name="Ivanov Y.V."/>
            <person name="Meyer J.A."/>
            <person name="Muse S.J."/>
            <person name="Jacobs N."/>
            <person name="Bendor L."/>
            <person name="Smallridge W.E."/>
            <person name="Brinkac L.M."/>
            <person name="Sanka R."/>
            <person name="Kim M."/>
            <person name="Losada L."/>
        </authorList>
    </citation>
    <scope>NUCLEOTIDE SEQUENCE [LARGE SCALE GENOMIC DNA]</scope>
    <source>
        <strain evidence="5 6">00-P-2796</strain>
    </source>
</reference>
<dbReference type="InterPro" id="IPR003953">
    <property type="entry name" value="FAD-dep_OxRdtase_2_FAD-bd"/>
</dbReference>
<dbReference type="Proteomes" id="UP000025756">
    <property type="component" value="Unassembled WGS sequence"/>
</dbReference>
<evidence type="ECO:0000256" key="1">
    <source>
        <dbReference type="ARBA" id="ARBA00001974"/>
    </source>
</evidence>
<dbReference type="EMBL" id="JGWH01000036">
    <property type="protein sequence ID" value="KCV37319.1"/>
    <property type="molecule type" value="Genomic_DNA"/>
</dbReference>
<comment type="caution">
    <text evidence="5">The sequence shown here is derived from an EMBL/GenBank/DDBJ whole genome shotgun (WGS) entry which is preliminary data.</text>
</comment>
<evidence type="ECO:0000313" key="5">
    <source>
        <dbReference type="EMBL" id="KCV37319.1"/>
    </source>
</evidence>
<feature type="domain" description="FAD-dependent oxidoreductase 2 FAD-binding" evidence="4">
    <location>
        <begin position="22"/>
        <end position="331"/>
    </location>
</feature>
<dbReference type="SUPFAM" id="SSF56425">
    <property type="entry name" value="Succinate dehydrogenase/fumarate reductase flavoprotein, catalytic domain"/>
    <property type="match status" value="1"/>
</dbReference>
<name>A0ABR4RMA7_BORBO</name>
<evidence type="ECO:0000313" key="6">
    <source>
        <dbReference type="Proteomes" id="UP000025756"/>
    </source>
</evidence>
<proteinExistence type="predicted"/>
<dbReference type="Pfam" id="PF00890">
    <property type="entry name" value="FAD_binding_2"/>
    <property type="match status" value="1"/>
</dbReference>
<keyword evidence="3" id="KW-0560">Oxidoreductase</keyword>
<evidence type="ECO:0000256" key="2">
    <source>
        <dbReference type="ARBA" id="ARBA00022630"/>
    </source>
</evidence>
<dbReference type="SUPFAM" id="SSF51905">
    <property type="entry name" value="FAD/NAD(P)-binding domain"/>
    <property type="match status" value="1"/>
</dbReference>
<accession>A0ABR4RMA7</accession>
<comment type="cofactor">
    <cofactor evidence="1">
        <name>FAD</name>
        <dbReference type="ChEBI" id="CHEBI:57692"/>
    </cofactor>
</comment>
<gene>
    <name evidence="5" type="ORF">L490_5221</name>
</gene>
<dbReference type="RefSeq" id="WP_033474242.1">
    <property type="nucleotide sequence ID" value="NZ_JGWH01000036.1"/>
</dbReference>